<dbReference type="KEGG" id="cci:CC1G_10921"/>
<dbReference type="InterPro" id="IPR011011">
    <property type="entry name" value="Znf_FYVE_PHD"/>
</dbReference>
<dbReference type="GeneID" id="6012679"/>
<dbReference type="InParanoid" id="A8NT23"/>
<feature type="compositionally biased region" description="Pro residues" evidence="4">
    <location>
        <begin position="896"/>
        <end position="909"/>
    </location>
</feature>
<dbReference type="OrthoDB" id="303107at2759"/>
<dbReference type="RefSeq" id="XP_001836140.2">
    <property type="nucleotide sequence ID" value="XM_001836088.2"/>
</dbReference>
<feature type="region of interest" description="Disordered" evidence="4">
    <location>
        <begin position="108"/>
        <end position="193"/>
    </location>
</feature>
<evidence type="ECO:0000256" key="4">
    <source>
        <dbReference type="SAM" id="MobiDB-lite"/>
    </source>
</evidence>
<feature type="compositionally biased region" description="Acidic residues" evidence="4">
    <location>
        <begin position="407"/>
        <end position="440"/>
    </location>
</feature>
<feature type="compositionally biased region" description="Low complexity" evidence="4">
    <location>
        <begin position="919"/>
        <end position="928"/>
    </location>
</feature>
<accession>A8NT23</accession>
<organism evidence="6 7">
    <name type="scientific">Coprinopsis cinerea (strain Okayama-7 / 130 / ATCC MYA-4618 / FGSC 9003)</name>
    <name type="common">Inky cap fungus</name>
    <name type="synonym">Hormographiella aspergillata</name>
    <dbReference type="NCBI Taxonomy" id="240176"/>
    <lineage>
        <taxon>Eukaryota</taxon>
        <taxon>Fungi</taxon>
        <taxon>Dikarya</taxon>
        <taxon>Basidiomycota</taxon>
        <taxon>Agaricomycotina</taxon>
        <taxon>Agaricomycetes</taxon>
        <taxon>Agaricomycetidae</taxon>
        <taxon>Agaricales</taxon>
        <taxon>Agaricineae</taxon>
        <taxon>Psathyrellaceae</taxon>
        <taxon>Coprinopsis</taxon>
    </lineage>
</organism>
<keyword evidence="1" id="KW-0479">Metal-binding</keyword>
<dbReference type="InterPro" id="IPR019786">
    <property type="entry name" value="Zinc_finger_PHD-type_CS"/>
</dbReference>
<feature type="region of interest" description="Disordered" evidence="4">
    <location>
        <begin position="805"/>
        <end position="833"/>
    </location>
</feature>
<dbReference type="AlphaFoldDB" id="A8NT23"/>
<dbReference type="PANTHER" id="PTHR14296">
    <property type="entry name" value="REMODELING AND SPACING FACTOR 1"/>
    <property type="match status" value="1"/>
</dbReference>
<dbReference type="Pfam" id="PF00628">
    <property type="entry name" value="PHD"/>
    <property type="match status" value="1"/>
</dbReference>
<dbReference type="PROSITE" id="PS01359">
    <property type="entry name" value="ZF_PHD_1"/>
    <property type="match status" value="1"/>
</dbReference>
<feature type="compositionally biased region" description="Basic and acidic residues" evidence="4">
    <location>
        <begin position="555"/>
        <end position="612"/>
    </location>
</feature>
<reference evidence="6 7" key="1">
    <citation type="journal article" date="2010" name="Proc. Natl. Acad. Sci. U.S.A.">
        <title>Insights into evolution of multicellular fungi from the assembled chromosomes of the mushroom Coprinopsis cinerea (Coprinus cinereus).</title>
        <authorList>
            <person name="Stajich J.E."/>
            <person name="Wilke S.K."/>
            <person name="Ahren D."/>
            <person name="Au C.H."/>
            <person name="Birren B.W."/>
            <person name="Borodovsky M."/>
            <person name="Burns C."/>
            <person name="Canback B."/>
            <person name="Casselton L.A."/>
            <person name="Cheng C.K."/>
            <person name="Deng J."/>
            <person name="Dietrich F.S."/>
            <person name="Fargo D.C."/>
            <person name="Farman M.L."/>
            <person name="Gathman A.C."/>
            <person name="Goldberg J."/>
            <person name="Guigo R."/>
            <person name="Hoegger P.J."/>
            <person name="Hooker J.B."/>
            <person name="Huggins A."/>
            <person name="James T.Y."/>
            <person name="Kamada T."/>
            <person name="Kilaru S."/>
            <person name="Kodira C."/>
            <person name="Kues U."/>
            <person name="Kupfer D."/>
            <person name="Kwan H.S."/>
            <person name="Lomsadze A."/>
            <person name="Li W."/>
            <person name="Lilly W.W."/>
            <person name="Ma L.J."/>
            <person name="Mackey A.J."/>
            <person name="Manning G."/>
            <person name="Martin F."/>
            <person name="Muraguchi H."/>
            <person name="Natvig D.O."/>
            <person name="Palmerini H."/>
            <person name="Ramesh M.A."/>
            <person name="Rehmeyer C.J."/>
            <person name="Roe B.A."/>
            <person name="Shenoy N."/>
            <person name="Stanke M."/>
            <person name="Ter-Hovhannisyan V."/>
            <person name="Tunlid A."/>
            <person name="Velagapudi R."/>
            <person name="Vision T.J."/>
            <person name="Zeng Q."/>
            <person name="Zolan M.E."/>
            <person name="Pukkila P.J."/>
        </authorList>
    </citation>
    <scope>NUCLEOTIDE SEQUENCE [LARGE SCALE GENOMIC DNA]</scope>
    <source>
        <strain evidence="7">Okayama-7 / 130 / ATCC MYA-4618 / FGSC 9003</strain>
    </source>
</reference>
<dbReference type="SMART" id="SM00249">
    <property type="entry name" value="PHD"/>
    <property type="match status" value="1"/>
</dbReference>
<dbReference type="STRING" id="240176.A8NT23"/>
<feature type="compositionally biased region" description="Polar residues" evidence="4">
    <location>
        <begin position="809"/>
        <end position="833"/>
    </location>
</feature>
<feature type="compositionally biased region" description="Basic and acidic residues" evidence="4">
    <location>
        <begin position="135"/>
        <end position="157"/>
    </location>
</feature>
<evidence type="ECO:0000313" key="6">
    <source>
        <dbReference type="EMBL" id="EAU85649.2"/>
    </source>
</evidence>
<feature type="region of interest" description="Disordered" evidence="4">
    <location>
        <begin position="261"/>
        <end position="461"/>
    </location>
</feature>
<proteinExistence type="predicted"/>
<feature type="compositionally biased region" description="Basic and acidic residues" evidence="4">
    <location>
        <begin position="528"/>
        <end position="547"/>
    </location>
</feature>
<feature type="compositionally biased region" description="Polar residues" evidence="4">
    <location>
        <begin position="158"/>
        <end position="171"/>
    </location>
</feature>
<evidence type="ECO:0000259" key="5">
    <source>
        <dbReference type="SMART" id="SM00249"/>
    </source>
</evidence>
<feature type="compositionally biased region" description="Low complexity" evidence="4">
    <location>
        <begin position="857"/>
        <end position="880"/>
    </location>
</feature>
<evidence type="ECO:0000313" key="7">
    <source>
        <dbReference type="Proteomes" id="UP000001861"/>
    </source>
</evidence>
<keyword evidence="3" id="KW-0862">Zinc</keyword>
<feature type="region of interest" description="Disordered" evidence="4">
    <location>
        <begin position="1"/>
        <end position="25"/>
    </location>
</feature>
<keyword evidence="7" id="KW-1185">Reference proteome</keyword>
<feature type="compositionally biased region" description="Low complexity" evidence="4">
    <location>
        <begin position="13"/>
        <end position="25"/>
    </location>
</feature>
<feature type="region of interest" description="Disordered" evidence="4">
    <location>
        <begin position="855"/>
        <end position="962"/>
    </location>
</feature>
<dbReference type="InterPro" id="IPR028938">
    <property type="entry name" value="Rsf1-like"/>
</dbReference>
<evidence type="ECO:0000256" key="3">
    <source>
        <dbReference type="ARBA" id="ARBA00022833"/>
    </source>
</evidence>
<dbReference type="GO" id="GO:0008270">
    <property type="term" value="F:zinc ion binding"/>
    <property type="evidence" value="ECO:0007669"/>
    <property type="project" value="UniProtKB-KW"/>
</dbReference>
<gene>
    <name evidence="6" type="ORF">CC1G_10921</name>
</gene>
<dbReference type="HOGENOM" id="CLU_004503_0_0_1"/>
<dbReference type="InterPro" id="IPR013083">
    <property type="entry name" value="Znf_RING/FYVE/PHD"/>
</dbReference>
<dbReference type="GO" id="GO:0031213">
    <property type="term" value="C:RSF complex"/>
    <property type="evidence" value="ECO:0007669"/>
    <property type="project" value="InterPro"/>
</dbReference>
<name>A8NT23_COPC7</name>
<comment type="caution">
    <text evidence="6">The sequence shown here is derived from an EMBL/GenBank/DDBJ whole genome shotgun (WGS) entry which is preliminary data.</text>
</comment>
<feature type="compositionally biased region" description="Basic and acidic residues" evidence="4">
    <location>
        <begin position="321"/>
        <end position="332"/>
    </location>
</feature>
<dbReference type="OMA" id="SQFFYTF"/>
<sequence length="962" mass="108770">MPRRSTRQIASAQQEQVPEQPLQQQLQGPDANLFNLRRHWKWAAVTQFYYIFADLFATNDVSITDIENDFIHGTDVFLPRIMQRLLVTLSYDRKITLDNWQNALRKQYDRRDPDANPLGPPTATAATNSRLSSVLKEEEPEKPSSETGDAKDEDDKQPNGTDPSEGPSSRQQTEDPPTRPIAEEEDTEKNIKPTVDWSELDMLQKLETLHTLIEWQFQNPLRLRSIMKSDDEFASWRTEPIGYDRTQNAYWLIGGNRLWIQRVPPKPPAKKKKRKEAPAVGQKRKAATKEAAAKQKTAKRRKTRAEPAPSTPTATPRGSRAAKEQAKAKLDAQAKALAEYQRQTASQTRSTRSTRNSKPAPPPPPPTRGTRTSSRLRNLQDDGWQQVPDEWLEPQSSPSKGKKTGLEGDDDSISDLTELSDDEEEEEEEEQEESEEEPEEPKERTPTPEPEPEPQQDFVEWETLCVTLAEWEAFPEQFAKSTHYLERSFYKYLTTVVVPEVTAELKAIEQKRRLEEALSHRKRSSRLAQRESEKEAARIAAQKKAEEDAQMARTRRLEARLKREQEEREKKERAREERRANREARVLRRGESAAKSEKDEEEHHSTEDEKLPTKSKPKANGKAKSPARNSKASGARTPGSESDWELDCEICGRRGKNIDDGKPMMCCGHCSKWQHISCHDKMDASQGRPKRDWDKIEFLCRRCLAQRHPPRATAALGQIHQPATGVYAYPSQGRWQNGTSTAYIDSRNHISYGAHPDSYARSAIGQTSSVRSSAAGGYTTQSVYGAHPNQPSNMISFSHYQPQERAFTSDPNRSQVPPQHSNPYMRTNGTNGSWPVDPMKYPHYAGQSSWGPNYANPSVPSHHVAGHSAHGSSLPSSSHSHQVDMSYYRSTAYDQRPPPHASSAAPPPHAASHSHREAYQQYPTSSSYPPAPPSHSPSHPSSLPPVQQPQYSHTRTPYPPQS</sequence>
<dbReference type="GO" id="GO:0006355">
    <property type="term" value="P:regulation of DNA-templated transcription"/>
    <property type="evidence" value="ECO:0007669"/>
    <property type="project" value="InterPro"/>
</dbReference>
<dbReference type="EMBL" id="AACS02000004">
    <property type="protein sequence ID" value="EAU85649.2"/>
    <property type="molecule type" value="Genomic_DNA"/>
</dbReference>
<dbReference type="PANTHER" id="PTHR14296:SF3">
    <property type="entry name" value="DIKAR, ISOFORM F"/>
    <property type="match status" value="1"/>
</dbReference>
<dbReference type="VEuPathDB" id="FungiDB:CC1G_10921"/>
<dbReference type="SUPFAM" id="SSF57903">
    <property type="entry name" value="FYVE/PHD zinc finger"/>
    <property type="match status" value="1"/>
</dbReference>
<feature type="compositionally biased region" description="Low complexity" evidence="4">
    <location>
        <begin position="306"/>
        <end position="319"/>
    </location>
</feature>
<dbReference type="Gene3D" id="3.30.40.10">
    <property type="entry name" value="Zinc/RING finger domain, C3HC4 (zinc finger)"/>
    <property type="match status" value="1"/>
</dbReference>
<dbReference type="CDD" id="cd15489">
    <property type="entry name" value="PHD_SF"/>
    <property type="match status" value="1"/>
</dbReference>
<protein>
    <recommendedName>
        <fullName evidence="5">Zinc finger PHD-type domain-containing protein</fullName>
    </recommendedName>
</protein>
<dbReference type="Proteomes" id="UP000001861">
    <property type="component" value="Unassembled WGS sequence"/>
</dbReference>
<feature type="region of interest" description="Disordered" evidence="4">
    <location>
        <begin position="515"/>
        <end position="643"/>
    </location>
</feature>
<dbReference type="InterPro" id="IPR001965">
    <property type="entry name" value="Znf_PHD"/>
</dbReference>
<feature type="domain" description="Zinc finger PHD-type" evidence="5">
    <location>
        <begin position="647"/>
        <end position="704"/>
    </location>
</feature>
<evidence type="ECO:0000256" key="1">
    <source>
        <dbReference type="ARBA" id="ARBA00022723"/>
    </source>
</evidence>
<dbReference type="InterPro" id="IPR019787">
    <property type="entry name" value="Znf_PHD-finger"/>
</dbReference>
<dbReference type="eggNOG" id="KOG1472">
    <property type="taxonomic scope" value="Eukaryota"/>
</dbReference>
<feature type="compositionally biased region" description="Low complexity" evidence="4">
    <location>
        <begin position="333"/>
        <end position="358"/>
    </location>
</feature>
<evidence type="ECO:0000256" key="2">
    <source>
        <dbReference type="ARBA" id="ARBA00022771"/>
    </source>
</evidence>
<keyword evidence="2" id="KW-0863">Zinc-finger</keyword>